<keyword evidence="1" id="KW-0732">Signal</keyword>
<evidence type="ECO:0000313" key="5">
    <source>
        <dbReference type="Proteomes" id="UP000321773"/>
    </source>
</evidence>
<accession>A0A1I6SS24</accession>
<proteinExistence type="predicted"/>
<dbReference type="EMBL" id="FPAI01000010">
    <property type="protein sequence ID" value="SFS79745.1"/>
    <property type="molecule type" value="Genomic_DNA"/>
</dbReference>
<organism evidence="3 4">
    <name type="scientific">Halolactibacillus miurensis</name>
    <dbReference type="NCBI Taxonomy" id="306541"/>
    <lineage>
        <taxon>Bacteria</taxon>
        <taxon>Bacillati</taxon>
        <taxon>Bacillota</taxon>
        <taxon>Bacilli</taxon>
        <taxon>Bacillales</taxon>
        <taxon>Bacillaceae</taxon>
        <taxon>Halolactibacillus</taxon>
    </lineage>
</organism>
<dbReference type="RefSeq" id="WP_089854191.1">
    <property type="nucleotide sequence ID" value="NZ_BJWJ01000009.1"/>
</dbReference>
<dbReference type="OrthoDB" id="9924765at2"/>
<sequence>MKKLLALLAFTLLIVGCQANTDDSSASKDTEDMTAAEAKQQEINTIIEDGRYFEINGAIQALTEADLTEEEVAAIKETTTEKLIAEVDTLSESFISGDLDVNTYGNTLRDFETIELDGVPAKAEEARTEHSALIISRQAYKDGEKFLEIEYIDMAKTEFEKVIESDVLYEDAQAHLDDINNM</sequence>
<feature type="chain" id="PRO_5039124332" description="Lipoprotein" evidence="1">
    <location>
        <begin position="20"/>
        <end position="182"/>
    </location>
</feature>
<evidence type="ECO:0000313" key="4">
    <source>
        <dbReference type="Proteomes" id="UP000199139"/>
    </source>
</evidence>
<evidence type="ECO:0000313" key="3">
    <source>
        <dbReference type="EMBL" id="SFS79745.1"/>
    </source>
</evidence>
<evidence type="ECO:0000313" key="2">
    <source>
        <dbReference type="EMBL" id="GEM04197.1"/>
    </source>
</evidence>
<reference evidence="3 4" key="1">
    <citation type="submission" date="2016-10" db="EMBL/GenBank/DDBJ databases">
        <authorList>
            <person name="de Groot N.N."/>
        </authorList>
    </citation>
    <scope>NUCLEOTIDE SEQUENCE [LARGE SCALE GENOMIC DNA]</scope>
    <source>
        <strain evidence="3 4">DSM 17074</strain>
    </source>
</reference>
<dbReference type="Proteomes" id="UP000199139">
    <property type="component" value="Unassembled WGS sequence"/>
</dbReference>
<reference evidence="2 5" key="2">
    <citation type="submission" date="2019-07" db="EMBL/GenBank/DDBJ databases">
        <title>Whole genome shotgun sequence of Halolactibacillus miurensis NBRC 100873.</title>
        <authorList>
            <person name="Hosoyama A."/>
            <person name="Uohara A."/>
            <person name="Ohji S."/>
            <person name="Ichikawa N."/>
        </authorList>
    </citation>
    <scope>NUCLEOTIDE SEQUENCE [LARGE SCALE GENOMIC DNA]</scope>
    <source>
        <strain evidence="2 5">NBRC 100873</strain>
    </source>
</reference>
<evidence type="ECO:0008006" key="6">
    <source>
        <dbReference type="Google" id="ProtNLM"/>
    </source>
</evidence>
<feature type="signal peptide" evidence="1">
    <location>
        <begin position="1"/>
        <end position="19"/>
    </location>
</feature>
<dbReference type="EMBL" id="BJWJ01000009">
    <property type="protein sequence ID" value="GEM04197.1"/>
    <property type="molecule type" value="Genomic_DNA"/>
</dbReference>
<protein>
    <recommendedName>
        <fullName evidence="6">Lipoprotein</fullName>
    </recommendedName>
</protein>
<gene>
    <name evidence="2" type="ORF">HMI01_11850</name>
    <name evidence="3" type="ORF">SAMN05421668_11052</name>
</gene>
<dbReference type="PROSITE" id="PS51257">
    <property type="entry name" value="PROKAR_LIPOPROTEIN"/>
    <property type="match status" value="1"/>
</dbReference>
<dbReference type="AlphaFoldDB" id="A0A1I6SS24"/>
<name>A0A1I6SS24_9BACI</name>
<evidence type="ECO:0000256" key="1">
    <source>
        <dbReference type="SAM" id="SignalP"/>
    </source>
</evidence>
<keyword evidence="5" id="KW-1185">Reference proteome</keyword>
<dbReference type="Proteomes" id="UP000321773">
    <property type="component" value="Unassembled WGS sequence"/>
</dbReference>